<evidence type="ECO:0000313" key="2">
    <source>
        <dbReference type="EMBL" id="ABM75083.1"/>
    </source>
</evidence>
<feature type="domain" description="NFACT RNA-binding" evidence="1">
    <location>
        <begin position="454"/>
        <end position="539"/>
    </location>
</feature>
<dbReference type="RefSeq" id="WP_011823264.1">
    <property type="nucleotide sequence ID" value="NC_008819.1"/>
</dbReference>
<accession>A2C0S3</accession>
<dbReference type="AlphaFoldDB" id="A2C0S3"/>
<dbReference type="Pfam" id="PF05833">
    <property type="entry name" value="NFACT_N"/>
    <property type="match status" value="1"/>
</dbReference>
<dbReference type="GO" id="GO:0043023">
    <property type="term" value="F:ribosomal large subunit binding"/>
    <property type="evidence" value="ECO:0007669"/>
    <property type="project" value="TreeGrafter"/>
</dbReference>
<gene>
    <name evidence="2" type="ordered locus">NATL1_05211</name>
</gene>
<dbReference type="eggNOG" id="COG1293">
    <property type="taxonomic scope" value="Bacteria"/>
</dbReference>
<dbReference type="InterPro" id="IPR008532">
    <property type="entry name" value="NFACT_RNA-bd"/>
</dbReference>
<protein>
    <submittedName>
        <fullName evidence="2">Possible secreted protein MPB70</fullName>
    </submittedName>
</protein>
<proteinExistence type="predicted"/>
<dbReference type="Proteomes" id="UP000002592">
    <property type="component" value="Chromosome"/>
</dbReference>
<dbReference type="Gene3D" id="2.30.310.10">
    <property type="entry name" value="ibrinogen binding protein from staphylococcus aureus domain"/>
    <property type="match status" value="1"/>
</dbReference>
<organism evidence="2 3">
    <name type="scientific">Prochlorococcus marinus (strain NATL1A)</name>
    <dbReference type="NCBI Taxonomy" id="167555"/>
    <lineage>
        <taxon>Bacteria</taxon>
        <taxon>Bacillati</taxon>
        <taxon>Cyanobacteriota</taxon>
        <taxon>Cyanophyceae</taxon>
        <taxon>Synechococcales</taxon>
        <taxon>Prochlorococcaceae</taxon>
        <taxon>Prochlorococcus</taxon>
    </lineage>
</organism>
<dbReference type="PANTHER" id="PTHR15239">
    <property type="entry name" value="NUCLEAR EXPORT MEDIATOR FACTOR NEMF"/>
    <property type="match status" value="1"/>
</dbReference>
<sequence>MNKVPIQIMDLTTLKAVVFELSQDIIPSRFETAQQIDSHTIQLGLRTLEKLTWIEISWLPESPIIVSIPPPKRYGEKSTLAKQIKHLLVNLALVDITQIGFERIVRFKFSSRPGEEIEKELIVELMGRHSNILLLDRSGKVITLGKQIKESQSRLRPIGTGDIYTSPPPLKGLVPVLSEAFNSWKGNICLVPSTFKNSLKDTYQGISPALTLQIVSSDYNESLKIINKPVTSIELETWEAIYKRWKEWLLDLENSNYTINFEGPTDYIVWGKKESTAKNKKIGLSLSMYYSNKLVERKINSIREKLKQDLANCKGHEKRKLDVQELLIKNISEYITMQNKAKSLLTLPSPTKKQIIEAQSLFKEAKRKKRSRESIVNRINFHKKKLSEIQCCESFLDSFIYEENEDNKNKLESIIELKEEVEEYICIKKNNSKFKLKRKKENSLNIKEIQSPSGLKIQIGGNNRQNELISLKKGKKGDLWFHAQEIPGSHVVLKSSDGLVDETDIQLAADLASFFSRARGNKLTPVNMVPIENLKRLSGSLPGTVSHRGGKVLWGKAERAAKYFYQK</sequence>
<dbReference type="HOGENOM" id="CLU_022481_1_0_3"/>
<dbReference type="EMBL" id="CP000553">
    <property type="protein sequence ID" value="ABM75083.1"/>
    <property type="molecule type" value="Genomic_DNA"/>
</dbReference>
<dbReference type="GO" id="GO:0000049">
    <property type="term" value="F:tRNA binding"/>
    <property type="evidence" value="ECO:0007669"/>
    <property type="project" value="TreeGrafter"/>
</dbReference>
<dbReference type="InterPro" id="IPR051608">
    <property type="entry name" value="RQC_Subunit_NEMF"/>
</dbReference>
<evidence type="ECO:0000259" key="1">
    <source>
        <dbReference type="Pfam" id="PF05670"/>
    </source>
</evidence>
<dbReference type="KEGG" id="pme:NATL1_05211"/>
<evidence type="ECO:0000313" key="3">
    <source>
        <dbReference type="Proteomes" id="UP000002592"/>
    </source>
</evidence>
<dbReference type="GO" id="GO:0072344">
    <property type="term" value="P:rescue of stalled ribosome"/>
    <property type="evidence" value="ECO:0007669"/>
    <property type="project" value="TreeGrafter"/>
</dbReference>
<dbReference type="Pfam" id="PF05670">
    <property type="entry name" value="NFACT-R_1"/>
    <property type="match status" value="1"/>
</dbReference>
<dbReference type="PANTHER" id="PTHR15239:SF6">
    <property type="entry name" value="RIBOSOME QUALITY CONTROL COMPLEX SUBUNIT NEMF"/>
    <property type="match status" value="1"/>
</dbReference>
<dbReference type="GO" id="GO:1990112">
    <property type="term" value="C:RQC complex"/>
    <property type="evidence" value="ECO:0007669"/>
    <property type="project" value="TreeGrafter"/>
</dbReference>
<reference evidence="3" key="1">
    <citation type="journal article" date="2007" name="PLoS Genet.">
        <title>Patterns and implications of gene gain and loss in the evolution of Prochlorococcus.</title>
        <authorList>
            <person name="Kettler G.C."/>
            <person name="Martiny A.C."/>
            <person name="Huang K."/>
            <person name="Zucker J."/>
            <person name="Coleman M.L."/>
            <person name="Rodrigue S."/>
            <person name="Chen F."/>
            <person name="Lapidus A."/>
            <person name="Ferriera S."/>
            <person name="Johnson J."/>
            <person name="Steglich C."/>
            <person name="Church G.M."/>
            <person name="Richardson P."/>
            <person name="Chisholm S.W."/>
        </authorList>
    </citation>
    <scope>NUCLEOTIDE SEQUENCE [LARGE SCALE GENOMIC DNA]</scope>
    <source>
        <strain evidence="3">NATL1A</strain>
    </source>
</reference>
<name>A2C0S3_PROM1</name>